<proteinExistence type="predicted"/>
<keyword evidence="1" id="KW-0732">Signal</keyword>
<gene>
    <name evidence="2" type="ORF">EDD65_10488</name>
</gene>
<accession>A0A4R3KXH1</accession>
<feature type="chain" id="PRO_5039626878" description="DUF4352 domain-containing protein" evidence="1">
    <location>
        <begin position="21"/>
        <end position="334"/>
    </location>
</feature>
<feature type="signal peptide" evidence="1">
    <location>
        <begin position="1"/>
        <end position="20"/>
    </location>
</feature>
<dbReference type="PROSITE" id="PS51257">
    <property type="entry name" value="PROKAR_LIPOPROTEIN"/>
    <property type="match status" value="1"/>
</dbReference>
<dbReference type="OrthoDB" id="1778308at2"/>
<dbReference type="Proteomes" id="UP000294567">
    <property type="component" value="Unassembled WGS sequence"/>
</dbReference>
<evidence type="ECO:0000256" key="1">
    <source>
        <dbReference type="SAM" id="SignalP"/>
    </source>
</evidence>
<name>A0A4R3KXH1_9FIRM</name>
<evidence type="ECO:0008006" key="4">
    <source>
        <dbReference type="Google" id="ProtNLM"/>
    </source>
</evidence>
<dbReference type="RefSeq" id="WP_132026837.1">
    <property type="nucleotide sequence ID" value="NZ_CP068564.1"/>
</dbReference>
<organism evidence="2 3">
    <name type="scientific">Keratinibaculum paraultunense</name>
    <dbReference type="NCBI Taxonomy" id="1278232"/>
    <lineage>
        <taxon>Bacteria</taxon>
        <taxon>Bacillati</taxon>
        <taxon>Bacillota</taxon>
        <taxon>Tissierellia</taxon>
        <taxon>Tissierellales</taxon>
        <taxon>Tepidimicrobiaceae</taxon>
        <taxon>Keratinibaculum</taxon>
    </lineage>
</organism>
<keyword evidence="3" id="KW-1185">Reference proteome</keyword>
<evidence type="ECO:0000313" key="3">
    <source>
        <dbReference type="Proteomes" id="UP000294567"/>
    </source>
</evidence>
<reference evidence="2 3" key="1">
    <citation type="submission" date="2019-03" db="EMBL/GenBank/DDBJ databases">
        <title>Genomic Encyclopedia of Type Strains, Phase IV (KMG-IV): sequencing the most valuable type-strain genomes for metagenomic binning, comparative biology and taxonomic classification.</title>
        <authorList>
            <person name="Goeker M."/>
        </authorList>
    </citation>
    <scope>NUCLEOTIDE SEQUENCE [LARGE SCALE GENOMIC DNA]</scope>
    <source>
        <strain evidence="2 3">DSM 26752</strain>
    </source>
</reference>
<sequence length="334" mass="38047">MKKISIILSVVIILSLLTGCGETNVTSVEKKDINKVENTEKKEETKQDETTQKVYGVGERVVIDDKYALEILAVQETDERNQYSEKEVAQVLIIDYLYENIGEENEDIYISDMDFKFVDSGGNMCTTYPVEGNYNPQPTPLGAKNFSSMVIGTVEKSDEIQIMYYDNMFDSKTAVEFKVAVGDSVDIESRLQGELPEYENMFELGDVIEVKTEDGDYTLSIDSVELIEERNQFSRKQPKNVFRIKYTYSNISKEDELYISDMDFRVIDENGNMAYTYPADTTYFPQPTLKGAKCSAEMVFGTHTESDTLILCYTDNMFSNVSDFKIIIRGIRGN</sequence>
<comment type="caution">
    <text evidence="2">The sequence shown here is derived from an EMBL/GenBank/DDBJ whole genome shotgun (WGS) entry which is preliminary data.</text>
</comment>
<dbReference type="EMBL" id="SMAE01000004">
    <property type="protein sequence ID" value="TCS90547.1"/>
    <property type="molecule type" value="Genomic_DNA"/>
</dbReference>
<dbReference type="AlphaFoldDB" id="A0A4R3KXH1"/>
<protein>
    <recommendedName>
        <fullName evidence="4">DUF4352 domain-containing protein</fullName>
    </recommendedName>
</protein>
<evidence type="ECO:0000313" key="2">
    <source>
        <dbReference type="EMBL" id="TCS90547.1"/>
    </source>
</evidence>